<sequence>MRNEISKEIIKNMNKEGYIIDWEEVKQYAIGSSCVNKKHIMHALMKKGYCNSVYDKLYNKLITQIHNTEKYVEVEAAIRGIINAGGVPVLAHPGVFKNYGSISIWKSMGLQGIEVEHPSHSIEDKKLCRYFSNKYDLIETGGSDFHGMYGKNKEGLGCENLELDTVEKLKIRSELNKINLKAI</sequence>
<dbReference type="AlphaFoldDB" id="A0A645G7I3"/>
<dbReference type="InterPro" id="IPR016195">
    <property type="entry name" value="Pol/histidinol_Pase-like"/>
</dbReference>
<gene>
    <name evidence="1" type="ORF">SDC9_167268</name>
</gene>
<dbReference type="PANTHER" id="PTHR42924">
    <property type="entry name" value="EXONUCLEASE"/>
    <property type="match status" value="1"/>
</dbReference>
<dbReference type="GO" id="GO:0035312">
    <property type="term" value="F:5'-3' DNA exonuclease activity"/>
    <property type="evidence" value="ECO:0007669"/>
    <property type="project" value="TreeGrafter"/>
</dbReference>
<proteinExistence type="predicted"/>
<dbReference type="InterPro" id="IPR052018">
    <property type="entry name" value="PHP_domain"/>
</dbReference>
<dbReference type="SUPFAM" id="SSF89550">
    <property type="entry name" value="PHP domain-like"/>
    <property type="match status" value="1"/>
</dbReference>
<reference evidence="1" key="1">
    <citation type="submission" date="2019-08" db="EMBL/GenBank/DDBJ databases">
        <authorList>
            <person name="Kucharzyk K."/>
            <person name="Murdoch R.W."/>
            <person name="Higgins S."/>
            <person name="Loffler F."/>
        </authorList>
    </citation>
    <scope>NUCLEOTIDE SEQUENCE</scope>
</reference>
<name>A0A645G7I3_9ZZZZ</name>
<organism evidence="1">
    <name type="scientific">bioreactor metagenome</name>
    <dbReference type="NCBI Taxonomy" id="1076179"/>
    <lineage>
        <taxon>unclassified sequences</taxon>
        <taxon>metagenomes</taxon>
        <taxon>ecological metagenomes</taxon>
    </lineage>
</organism>
<dbReference type="PANTHER" id="PTHR42924:SF3">
    <property type="entry name" value="POLYMERASE_HISTIDINOL PHOSPHATASE N-TERMINAL DOMAIN-CONTAINING PROTEIN"/>
    <property type="match status" value="1"/>
</dbReference>
<protein>
    <recommendedName>
        <fullName evidence="2">3',5'-nucleoside bisphosphate phosphatase</fullName>
    </recommendedName>
</protein>
<dbReference type="GO" id="GO:0004534">
    <property type="term" value="F:5'-3' RNA exonuclease activity"/>
    <property type="evidence" value="ECO:0007669"/>
    <property type="project" value="TreeGrafter"/>
</dbReference>
<accession>A0A645G7I3</accession>
<evidence type="ECO:0000313" key="1">
    <source>
        <dbReference type="EMBL" id="MPN19893.1"/>
    </source>
</evidence>
<dbReference type="Gene3D" id="3.20.20.140">
    <property type="entry name" value="Metal-dependent hydrolases"/>
    <property type="match status" value="1"/>
</dbReference>
<comment type="caution">
    <text evidence="1">The sequence shown here is derived from an EMBL/GenBank/DDBJ whole genome shotgun (WGS) entry which is preliminary data.</text>
</comment>
<evidence type="ECO:0008006" key="2">
    <source>
        <dbReference type="Google" id="ProtNLM"/>
    </source>
</evidence>
<dbReference type="EMBL" id="VSSQ01067519">
    <property type="protein sequence ID" value="MPN19893.1"/>
    <property type="molecule type" value="Genomic_DNA"/>
</dbReference>